<protein>
    <submittedName>
        <fullName evidence="4">Sensor histidine kinase</fullName>
    </submittedName>
</protein>
<dbReference type="GO" id="GO:0016020">
    <property type="term" value="C:membrane"/>
    <property type="evidence" value="ECO:0007669"/>
    <property type="project" value="InterPro"/>
</dbReference>
<evidence type="ECO:0000256" key="2">
    <source>
        <dbReference type="SAM" id="Phobius"/>
    </source>
</evidence>
<reference evidence="4 5" key="1">
    <citation type="submission" date="2019-03" db="EMBL/GenBank/DDBJ databases">
        <title>Draft genome of Massilia hortus sp. nov., a novel bacterial species of the Oxalobacteraceae family.</title>
        <authorList>
            <person name="Peta V."/>
            <person name="Raths R."/>
            <person name="Bucking H."/>
        </authorList>
    </citation>
    <scope>NUCLEOTIDE SEQUENCE [LARGE SCALE GENOMIC DNA]</scope>
    <source>
        <strain evidence="4 5">ONC3</strain>
    </source>
</reference>
<dbReference type="PANTHER" id="PTHR34220:SF9">
    <property type="entry name" value="SIGNAL TRANSDUCTION HISTIDINE KINASE INTERNAL REGION DOMAIN-CONTAINING PROTEIN"/>
    <property type="match status" value="1"/>
</dbReference>
<sequence length="390" mass="42768">MPLSSLVACRRIGHWAKSAGCSRSHHNHPMQPVAPSFTFLVRRLVKDAPLGFVFSALCGVVIALVTGNMHRAYLNIVYSVCIGMLALLLIDTARLLIFHRPGNRKMKWVLLVAVLLVSAPIANFGGIVIAASLLGHPIPPLRSIFAPAEANMMLFTLLAATGAVMLFINRERMARIEAEVAKERARAEIVERQAVQAQLQLLQAQIEPHMLFNTLANLQGLIAIDPERASHILDQFIQYLRATLTSSRAPHTTLAQEFELIDAYLGLMCMRMGERLRYRLELPDALRRLPLPPMLLQPLVENAIIHGLEPTVAGGEITISARVSGDMLDLSVCDTGCGLSDAPRTAGTRVGVANTRDRLQGLFGERARLELETAIPRGTIARLTLPLEQS</sequence>
<keyword evidence="2" id="KW-0472">Membrane</keyword>
<feature type="transmembrane region" description="Helical" evidence="2">
    <location>
        <begin position="109"/>
        <end position="130"/>
    </location>
</feature>
<dbReference type="PANTHER" id="PTHR34220">
    <property type="entry name" value="SENSOR HISTIDINE KINASE YPDA"/>
    <property type="match status" value="1"/>
</dbReference>
<dbReference type="InterPro" id="IPR010559">
    <property type="entry name" value="Sig_transdc_His_kin_internal"/>
</dbReference>
<dbReference type="InterPro" id="IPR003594">
    <property type="entry name" value="HATPase_dom"/>
</dbReference>
<dbReference type="EMBL" id="SPUM01000085">
    <property type="protein sequence ID" value="TFW31649.1"/>
    <property type="molecule type" value="Genomic_DNA"/>
</dbReference>
<accession>A0A4Y9SYC7</accession>
<dbReference type="InterPro" id="IPR050640">
    <property type="entry name" value="Bact_2-comp_sensor_kinase"/>
</dbReference>
<dbReference type="Proteomes" id="UP000297258">
    <property type="component" value="Unassembled WGS sequence"/>
</dbReference>
<dbReference type="Pfam" id="PF06580">
    <property type="entry name" value="His_kinase"/>
    <property type="match status" value="1"/>
</dbReference>
<dbReference type="OrthoDB" id="2514702at2"/>
<proteinExistence type="predicted"/>
<evidence type="ECO:0000256" key="1">
    <source>
        <dbReference type="SAM" id="Coils"/>
    </source>
</evidence>
<feature type="transmembrane region" description="Helical" evidence="2">
    <location>
        <begin position="50"/>
        <end position="70"/>
    </location>
</feature>
<feature type="coiled-coil region" evidence="1">
    <location>
        <begin position="173"/>
        <end position="207"/>
    </location>
</feature>
<dbReference type="Gene3D" id="3.30.565.10">
    <property type="entry name" value="Histidine kinase-like ATPase, C-terminal domain"/>
    <property type="match status" value="1"/>
</dbReference>
<name>A0A4Y9SYC7_9BURK</name>
<organism evidence="4 5">
    <name type="scientific">Massilia horti</name>
    <dbReference type="NCBI Taxonomy" id="2562153"/>
    <lineage>
        <taxon>Bacteria</taxon>
        <taxon>Pseudomonadati</taxon>
        <taxon>Pseudomonadota</taxon>
        <taxon>Betaproteobacteria</taxon>
        <taxon>Burkholderiales</taxon>
        <taxon>Oxalobacteraceae</taxon>
        <taxon>Telluria group</taxon>
        <taxon>Massilia</taxon>
    </lineage>
</organism>
<gene>
    <name evidence="4" type="ORF">E4O92_13040</name>
</gene>
<evidence type="ECO:0000313" key="4">
    <source>
        <dbReference type="EMBL" id="TFW31649.1"/>
    </source>
</evidence>
<dbReference type="Pfam" id="PF02518">
    <property type="entry name" value="HATPase_c"/>
    <property type="match status" value="1"/>
</dbReference>
<keyword evidence="1" id="KW-0175">Coiled coil</keyword>
<dbReference type="AlphaFoldDB" id="A0A4Y9SYC7"/>
<keyword evidence="2" id="KW-0812">Transmembrane</keyword>
<feature type="domain" description="Histidine kinase/HSP90-like ATPase" evidence="3">
    <location>
        <begin position="291"/>
        <end position="389"/>
    </location>
</feature>
<comment type="caution">
    <text evidence="4">The sequence shown here is derived from an EMBL/GenBank/DDBJ whole genome shotgun (WGS) entry which is preliminary data.</text>
</comment>
<dbReference type="SUPFAM" id="SSF55874">
    <property type="entry name" value="ATPase domain of HSP90 chaperone/DNA topoisomerase II/histidine kinase"/>
    <property type="match status" value="1"/>
</dbReference>
<dbReference type="InterPro" id="IPR036890">
    <property type="entry name" value="HATPase_C_sf"/>
</dbReference>
<keyword evidence="5" id="KW-1185">Reference proteome</keyword>
<keyword evidence="4" id="KW-0418">Kinase</keyword>
<evidence type="ECO:0000259" key="3">
    <source>
        <dbReference type="SMART" id="SM00387"/>
    </source>
</evidence>
<feature type="transmembrane region" description="Helical" evidence="2">
    <location>
        <begin position="76"/>
        <end position="97"/>
    </location>
</feature>
<dbReference type="GO" id="GO:0000155">
    <property type="term" value="F:phosphorelay sensor kinase activity"/>
    <property type="evidence" value="ECO:0007669"/>
    <property type="project" value="InterPro"/>
</dbReference>
<feature type="transmembrane region" description="Helical" evidence="2">
    <location>
        <begin position="150"/>
        <end position="168"/>
    </location>
</feature>
<dbReference type="SMART" id="SM00387">
    <property type="entry name" value="HATPase_c"/>
    <property type="match status" value="1"/>
</dbReference>
<keyword evidence="2" id="KW-1133">Transmembrane helix</keyword>
<keyword evidence="4" id="KW-0808">Transferase</keyword>
<evidence type="ECO:0000313" key="5">
    <source>
        <dbReference type="Proteomes" id="UP000297258"/>
    </source>
</evidence>